<dbReference type="EMBL" id="KN818745">
    <property type="protein sequence ID" value="KIL54446.1"/>
    <property type="molecule type" value="Genomic_DNA"/>
</dbReference>
<sequence length="60" mass="7069">MLWRVVEDHMRMILGAAHGIRYRGRAHEHRGPKKVRKGDMNRLEMVWTTKPARVYENGGL</sequence>
<organism evidence="1 2">
    <name type="scientific">Amanita muscaria (strain Koide BX008)</name>
    <dbReference type="NCBI Taxonomy" id="946122"/>
    <lineage>
        <taxon>Eukaryota</taxon>
        <taxon>Fungi</taxon>
        <taxon>Dikarya</taxon>
        <taxon>Basidiomycota</taxon>
        <taxon>Agaricomycotina</taxon>
        <taxon>Agaricomycetes</taxon>
        <taxon>Agaricomycetidae</taxon>
        <taxon>Agaricales</taxon>
        <taxon>Pluteineae</taxon>
        <taxon>Amanitaceae</taxon>
        <taxon>Amanita</taxon>
    </lineage>
</organism>
<evidence type="ECO:0000313" key="1">
    <source>
        <dbReference type="EMBL" id="KIL54446.1"/>
    </source>
</evidence>
<accession>A0A0C2WCZ8</accession>
<evidence type="ECO:0000313" key="2">
    <source>
        <dbReference type="Proteomes" id="UP000054549"/>
    </source>
</evidence>
<protein>
    <submittedName>
        <fullName evidence="1">Uncharacterized protein</fullName>
    </submittedName>
</protein>
<proteinExistence type="predicted"/>
<dbReference type="Proteomes" id="UP000054549">
    <property type="component" value="Unassembled WGS sequence"/>
</dbReference>
<gene>
    <name evidence="1" type="ORF">M378DRAFT_18876</name>
</gene>
<dbReference type="InParanoid" id="A0A0C2WCZ8"/>
<dbReference type="AlphaFoldDB" id="A0A0C2WCZ8"/>
<reference evidence="1 2" key="1">
    <citation type="submission" date="2014-04" db="EMBL/GenBank/DDBJ databases">
        <title>Evolutionary Origins and Diversification of the Mycorrhizal Mutualists.</title>
        <authorList>
            <consortium name="DOE Joint Genome Institute"/>
            <consortium name="Mycorrhizal Genomics Consortium"/>
            <person name="Kohler A."/>
            <person name="Kuo A."/>
            <person name="Nagy L.G."/>
            <person name="Floudas D."/>
            <person name="Copeland A."/>
            <person name="Barry K.W."/>
            <person name="Cichocki N."/>
            <person name="Veneault-Fourrey C."/>
            <person name="LaButti K."/>
            <person name="Lindquist E.A."/>
            <person name="Lipzen A."/>
            <person name="Lundell T."/>
            <person name="Morin E."/>
            <person name="Murat C."/>
            <person name="Riley R."/>
            <person name="Ohm R."/>
            <person name="Sun H."/>
            <person name="Tunlid A."/>
            <person name="Henrissat B."/>
            <person name="Grigoriev I.V."/>
            <person name="Hibbett D.S."/>
            <person name="Martin F."/>
        </authorList>
    </citation>
    <scope>NUCLEOTIDE SEQUENCE [LARGE SCALE GENOMIC DNA]</scope>
    <source>
        <strain evidence="1 2">Koide BX008</strain>
    </source>
</reference>
<dbReference type="HOGENOM" id="CLU_2941265_0_0_1"/>
<name>A0A0C2WCZ8_AMAMK</name>
<keyword evidence="2" id="KW-1185">Reference proteome</keyword>